<keyword evidence="2" id="KW-1185">Reference proteome</keyword>
<evidence type="ECO:0000313" key="2">
    <source>
        <dbReference type="Proteomes" id="UP000323597"/>
    </source>
</evidence>
<protein>
    <submittedName>
        <fullName evidence="1">Uncharacterized protein</fullName>
    </submittedName>
</protein>
<sequence length="37" mass="4352">MGCQRCIRTSFTLFIHSQENRSRRCGVEGIVLWSRSH</sequence>
<gene>
    <name evidence="1" type="ORF">E1A91_A11G238600v1</name>
</gene>
<organism evidence="1 2">
    <name type="scientific">Gossypium mustelinum</name>
    <name type="common">Cotton</name>
    <name type="synonym">Gossypium caicoense</name>
    <dbReference type="NCBI Taxonomy" id="34275"/>
    <lineage>
        <taxon>Eukaryota</taxon>
        <taxon>Viridiplantae</taxon>
        <taxon>Streptophyta</taxon>
        <taxon>Embryophyta</taxon>
        <taxon>Tracheophyta</taxon>
        <taxon>Spermatophyta</taxon>
        <taxon>Magnoliopsida</taxon>
        <taxon>eudicotyledons</taxon>
        <taxon>Gunneridae</taxon>
        <taxon>Pentapetalae</taxon>
        <taxon>rosids</taxon>
        <taxon>malvids</taxon>
        <taxon>Malvales</taxon>
        <taxon>Malvaceae</taxon>
        <taxon>Malvoideae</taxon>
        <taxon>Gossypium</taxon>
    </lineage>
</organism>
<dbReference type="AlphaFoldDB" id="A0A5D2XAQ9"/>
<reference evidence="1 2" key="1">
    <citation type="submission" date="2019-07" db="EMBL/GenBank/DDBJ databases">
        <title>WGS assembly of Gossypium mustelinum.</title>
        <authorList>
            <person name="Chen Z.J."/>
            <person name="Sreedasyam A."/>
            <person name="Ando A."/>
            <person name="Song Q."/>
            <person name="De L."/>
            <person name="Hulse-Kemp A."/>
            <person name="Ding M."/>
            <person name="Ye W."/>
            <person name="Kirkbride R."/>
            <person name="Jenkins J."/>
            <person name="Plott C."/>
            <person name="Lovell J."/>
            <person name="Lin Y.-M."/>
            <person name="Vaughn R."/>
            <person name="Liu B."/>
            <person name="Li W."/>
            <person name="Simpson S."/>
            <person name="Scheffler B."/>
            <person name="Saski C."/>
            <person name="Grover C."/>
            <person name="Hu G."/>
            <person name="Conover J."/>
            <person name="Carlson J."/>
            <person name="Shu S."/>
            <person name="Boston L."/>
            <person name="Williams M."/>
            <person name="Peterson D."/>
            <person name="Mcgee K."/>
            <person name="Jones D."/>
            <person name="Wendel J."/>
            <person name="Stelly D."/>
            <person name="Grimwood J."/>
            <person name="Schmutz J."/>
        </authorList>
    </citation>
    <scope>NUCLEOTIDE SEQUENCE [LARGE SCALE GENOMIC DNA]</scope>
    <source>
        <strain evidence="1">1408120.09</strain>
    </source>
</reference>
<dbReference type="EMBL" id="CM017646">
    <property type="protein sequence ID" value="TYJ10884.1"/>
    <property type="molecule type" value="Genomic_DNA"/>
</dbReference>
<dbReference type="Proteomes" id="UP000323597">
    <property type="component" value="Chromosome A11"/>
</dbReference>
<evidence type="ECO:0000313" key="1">
    <source>
        <dbReference type="EMBL" id="TYJ10884.1"/>
    </source>
</evidence>
<name>A0A5D2XAQ9_GOSMU</name>
<accession>A0A5D2XAQ9</accession>
<proteinExistence type="predicted"/>